<evidence type="ECO:0000256" key="2">
    <source>
        <dbReference type="ARBA" id="ARBA00009765"/>
    </source>
</evidence>
<dbReference type="EMBL" id="CP158568">
    <property type="protein sequence ID" value="XBY43000.1"/>
    <property type="molecule type" value="Genomic_DNA"/>
</dbReference>
<dbReference type="PANTHER" id="PTHR46494:SF3">
    <property type="entry name" value="ZINC TRANSPORT PROTEIN ZNTB"/>
    <property type="match status" value="1"/>
</dbReference>
<evidence type="ECO:0000256" key="10">
    <source>
        <dbReference type="ARBA" id="ARBA00023136"/>
    </source>
</evidence>
<dbReference type="SUPFAM" id="SSF144083">
    <property type="entry name" value="Magnesium transport protein CorA, transmembrane region"/>
    <property type="match status" value="1"/>
</dbReference>
<evidence type="ECO:0000256" key="5">
    <source>
        <dbReference type="ARBA" id="ARBA00022519"/>
    </source>
</evidence>
<feature type="transmembrane region" description="Helical" evidence="11">
    <location>
        <begin position="316"/>
        <end position="335"/>
    </location>
</feature>
<keyword evidence="4" id="KW-1003">Cell membrane</keyword>
<evidence type="ECO:0000256" key="4">
    <source>
        <dbReference type="ARBA" id="ARBA00022475"/>
    </source>
</evidence>
<sequence length="342" mass="38412">MADLRSPAEAPVTVRPGDAVPGLVWAYAFDDEGHGRAVSGADALKAIEAREGWVWLHLDLANQRGKEWVEDRAPIPESARTMMVDQDQHLMLVADDAALMGVFADFRRDFDQGTKEISRMRFVLYRRVLLTGRRQALTSVDEVRRTILQGHAFETGEALLERIFDNFADAVGAMTRELADTLEVIEDRVVEDRVDPDSVKLGPIRRTALRLNRQVGALRIHFHAFVENQERDLPDDVFAMAERVSLRLTSLGRDVEAIQERARILQEEFAVKVATDANQQLYTLSILTALFLPATLVTGLFGMNTKGLPFDAHEDGFWYAVMVCAFGSMLVYLILKRLGVTK</sequence>
<keyword evidence="6 11" id="KW-0812">Transmembrane</keyword>
<evidence type="ECO:0000256" key="3">
    <source>
        <dbReference type="ARBA" id="ARBA00022448"/>
    </source>
</evidence>
<evidence type="ECO:0000256" key="6">
    <source>
        <dbReference type="ARBA" id="ARBA00022692"/>
    </source>
</evidence>
<evidence type="ECO:0000256" key="7">
    <source>
        <dbReference type="ARBA" id="ARBA00022833"/>
    </source>
</evidence>
<dbReference type="GO" id="GO:0015087">
    <property type="term" value="F:cobalt ion transmembrane transporter activity"/>
    <property type="evidence" value="ECO:0007669"/>
    <property type="project" value="TreeGrafter"/>
</dbReference>
<name>A0AAU7X5Y4_9HYPH</name>
<dbReference type="KEGG" id="mflg:ABS361_12885"/>
<dbReference type="PANTHER" id="PTHR46494">
    <property type="entry name" value="CORA FAMILY METAL ION TRANSPORTER (EUROFUNG)"/>
    <property type="match status" value="1"/>
</dbReference>
<feature type="transmembrane region" description="Helical" evidence="11">
    <location>
        <begin position="281"/>
        <end position="304"/>
    </location>
</feature>
<dbReference type="Pfam" id="PF01544">
    <property type="entry name" value="CorA"/>
    <property type="match status" value="1"/>
</dbReference>
<keyword evidence="3" id="KW-0813">Transport</keyword>
<dbReference type="AlphaFoldDB" id="A0AAU7X5Y4"/>
<keyword evidence="9" id="KW-0406">Ion transport</keyword>
<keyword evidence="10 11" id="KW-0472">Membrane</keyword>
<evidence type="ECO:0000256" key="9">
    <source>
        <dbReference type="ARBA" id="ARBA00023065"/>
    </source>
</evidence>
<organism evidence="12">
    <name type="scientific">Methyloraptor flagellatus</name>
    <dbReference type="NCBI Taxonomy" id="3162530"/>
    <lineage>
        <taxon>Bacteria</taxon>
        <taxon>Pseudomonadati</taxon>
        <taxon>Pseudomonadota</taxon>
        <taxon>Alphaproteobacteria</taxon>
        <taxon>Hyphomicrobiales</taxon>
        <taxon>Ancalomicrobiaceae</taxon>
        <taxon>Methyloraptor</taxon>
    </lineage>
</organism>
<keyword evidence="7" id="KW-0862">Zinc</keyword>
<evidence type="ECO:0000256" key="1">
    <source>
        <dbReference type="ARBA" id="ARBA00004651"/>
    </source>
</evidence>
<reference evidence="12" key="1">
    <citation type="submission" date="2024-06" db="EMBL/GenBank/DDBJ databases">
        <title>Methylostella associata gen. nov., sp. nov., a novel Ancalomicrobiaceae-affiliated facultatively methylotrophic bacteria that feed on methanotrophs of the genus Methylococcus.</title>
        <authorList>
            <person name="Saltykova V."/>
            <person name="Danilova O.V."/>
            <person name="Oshkin I.Y."/>
            <person name="Belova S.E."/>
            <person name="Pimenov N.V."/>
            <person name="Dedysh S.N."/>
        </authorList>
    </citation>
    <scope>NUCLEOTIDE SEQUENCE</scope>
    <source>
        <strain evidence="12">S20</strain>
    </source>
</reference>
<proteinExistence type="inferred from homology"/>
<dbReference type="GO" id="GO:0005886">
    <property type="term" value="C:plasma membrane"/>
    <property type="evidence" value="ECO:0007669"/>
    <property type="project" value="UniProtKB-SubCell"/>
</dbReference>
<evidence type="ECO:0000256" key="8">
    <source>
        <dbReference type="ARBA" id="ARBA00022989"/>
    </source>
</evidence>
<dbReference type="GO" id="GO:0000287">
    <property type="term" value="F:magnesium ion binding"/>
    <property type="evidence" value="ECO:0007669"/>
    <property type="project" value="TreeGrafter"/>
</dbReference>
<dbReference type="GO" id="GO:0050897">
    <property type="term" value="F:cobalt ion binding"/>
    <property type="evidence" value="ECO:0007669"/>
    <property type="project" value="TreeGrafter"/>
</dbReference>
<dbReference type="InterPro" id="IPR045861">
    <property type="entry name" value="CorA_cytoplasmic_dom"/>
</dbReference>
<dbReference type="InterPro" id="IPR002523">
    <property type="entry name" value="MgTranspt_CorA/ZnTranspt_ZntB"/>
</dbReference>
<gene>
    <name evidence="12" type="ORF">ABS361_12885</name>
</gene>
<dbReference type="RefSeq" id="WP_407048102.1">
    <property type="nucleotide sequence ID" value="NZ_CP158568.1"/>
</dbReference>
<dbReference type="InterPro" id="IPR045863">
    <property type="entry name" value="CorA_TM1_TM2"/>
</dbReference>
<dbReference type="GO" id="GO:0015095">
    <property type="term" value="F:magnesium ion transmembrane transporter activity"/>
    <property type="evidence" value="ECO:0007669"/>
    <property type="project" value="TreeGrafter"/>
</dbReference>
<protein>
    <submittedName>
        <fullName evidence="12">CorA family divalent cation transporter</fullName>
    </submittedName>
</protein>
<dbReference type="Gene3D" id="3.30.460.20">
    <property type="entry name" value="CorA soluble domain-like"/>
    <property type="match status" value="1"/>
</dbReference>
<accession>A0AAU7X5Y4</accession>
<evidence type="ECO:0000313" key="12">
    <source>
        <dbReference type="EMBL" id="XBY43000.1"/>
    </source>
</evidence>
<comment type="subcellular location">
    <subcellularLocation>
        <location evidence="1">Cell membrane</location>
        <topology evidence="1">Multi-pass membrane protein</topology>
    </subcellularLocation>
</comment>
<evidence type="ECO:0000256" key="11">
    <source>
        <dbReference type="SAM" id="Phobius"/>
    </source>
</evidence>
<dbReference type="Gene3D" id="1.20.58.340">
    <property type="entry name" value="Magnesium transport protein CorA, transmembrane region"/>
    <property type="match status" value="2"/>
</dbReference>
<dbReference type="SUPFAM" id="SSF143865">
    <property type="entry name" value="CorA soluble domain-like"/>
    <property type="match status" value="1"/>
</dbReference>
<keyword evidence="8 11" id="KW-1133">Transmembrane helix</keyword>
<comment type="similarity">
    <text evidence="2">Belongs to the CorA metal ion transporter (MIT) (TC 1.A.35) family.</text>
</comment>
<keyword evidence="5" id="KW-0997">Cell inner membrane</keyword>